<keyword evidence="4" id="KW-1185">Reference proteome</keyword>
<feature type="region of interest" description="Disordered" evidence="1">
    <location>
        <begin position="136"/>
        <end position="171"/>
    </location>
</feature>
<gene>
    <name evidence="3" type="ORF">PYCCODRAFT_1471918</name>
</gene>
<reference evidence="3 4" key="1">
    <citation type="journal article" date="2015" name="Biotechnol. Biofuels">
        <title>Enhanced degradation of softwood versus hardwood by the white-rot fungus Pycnoporus coccineus.</title>
        <authorList>
            <person name="Couturier M."/>
            <person name="Navarro D."/>
            <person name="Chevret D."/>
            <person name="Henrissat B."/>
            <person name="Piumi F."/>
            <person name="Ruiz-Duenas F.J."/>
            <person name="Martinez A.T."/>
            <person name="Grigoriev I.V."/>
            <person name="Riley R."/>
            <person name="Lipzen A."/>
            <person name="Berrin J.G."/>
            <person name="Master E.R."/>
            <person name="Rosso M.N."/>
        </authorList>
    </citation>
    <scope>NUCLEOTIDE SEQUENCE [LARGE SCALE GENOMIC DNA]</scope>
    <source>
        <strain evidence="3 4">BRFM310</strain>
    </source>
</reference>
<feature type="chain" id="PRO_5012802059" evidence="2">
    <location>
        <begin position="28"/>
        <end position="193"/>
    </location>
</feature>
<evidence type="ECO:0000313" key="4">
    <source>
        <dbReference type="Proteomes" id="UP000193067"/>
    </source>
</evidence>
<dbReference type="AlphaFoldDB" id="A0A1Y2I837"/>
<evidence type="ECO:0000256" key="2">
    <source>
        <dbReference type="SAM" id="SignalP"/>
    </source>
</evidence>
<protein>
    <submittedName>
        <fullName evidence="3">Uncharacterized protein</fullName>
    </submittedName>
</protein>
<evidence type="ECO:0000313" key="3">
    <source>
        <dbReference type="EMBL" id="OSC97304.1"/>
    </source>
</evidence>
<feature type="compositionally biased region" description="Polar residues" evidence="1">
    <location>
        <begin position="143"/>
        <end position="158"/>
    </location>
</feature>
<accession>A0A1Y2I837</accession>
<evidence type="ECO:0000256" key="1">
    <source>
        <dbReference type="SAM" id="MobiDB-lite"/>
    </source>
</evidence>
<feature type="signal peptide" evidence="2">
    <location>
        <begin position="1"/>
        <end position="27"/>
    </location>
</feature>
<organism evidence="3 4">
    <name type="scientific">Trametes coccinea (strain BRFM310)</name>
    <name type="common">Pycnoporus coccineus</name>
    <dbReference type="NCBI Taxonomy" id="1353009"/>
    <lineage>
        <taxon>Eukaryota</taxon>
        <taxon>Fungi</taxon>
        <taxon>Dikarya</taxon>
        <taxon>Basidiomycota</taxon>
        <taxon>Agaricomycotina</taxon>
        <taxon>Agaricomycetes</taxon>
        <taxon>Polyporales</taxon>
        <taxon>Polyporaceae</taxon>
        <taxon>Trametes</taxon>
    </lineage>
</organism>
<proteinExistence type="predicted"/>
<dbReference type="EMBL" id="KZ084153">
    <property type="protein sequence ID" value="OSC97304.1"/>
    <property type="molecule type" value="Genomic_DNA"/>
</dbReference>
<dbReference type="Proteomes" id="UP000193067">
    <property type="component" value="Unassembled WGS sequence"/>
</dbReference>
<sequence>MVAPMFILTRTFAISAMFVGAFPVTYAAPVPTAAAKSISPRWCRQMGCLYAIPEASTSAANSTNSSIDPSSSPASSSALQVIDILISALQSAASTLREQSSSSLPSPANDAADLPESMEDDTLAAVIGSVVDAMTSEDAPNSDVASSSMDDTVGTPESDTPVVATEEPASPPAVEVVGYSTVNSAEVDAPPSV</sequence>
<dbReference type="OrthoDB" id="2789996at2759"/>
<keyword evidence="2" id="KW-0732">Signal</keyword>
<name>A0A1Y2I837_TRAC3</name>